<dbReference type="GO" id="GO:0005509">
    <property type="term" value="F:calcium ion binding"/>
    <property type="evidence" value="ECO:0007669"/>
    <property type="project" value="InterPro"/>
</dbReference>
<dbReference type="Gene3D" id="2.60.40.60">
    <property type="entry name" value="Cadherins"/>
    <property type="match status" value="1"/>
</dbReference>
<dbReference type="InterPro" id="IPR015919">
    <property type="entry name" value="Cadherin-like_sf"/>
</dbReference>
<dbReference type="Gene3D" id="2.120.10.30">
    <property type="entry name" value="TolB, C-terminal domain"/>
    <property type="match status" value="1"/>
</dbReference>
<evidence type="ECO:0000313" key="2">
    <source>
        <dbReference type="EMBL" id="RDI62388.1"/>
    </source>
</evidence>
<dbReference type="SUPFAM" id="SSF82171">
    <property type="entry name" value="DPP6 N-terminal domain-like"/>
    <property type="match status" value="1"/>
</dbReference>
<dbReference type="CDD" id="cd11304">
    <property type="entry name" value="Cadherin_repeat"/>
    <property type="match status" value="1"/>
</dbReference>
<organism evidence="2 3">
    <name type="scientific">Microvirga subterranea</name>
    <dbReference type="NCBI Taxonomy" id="186651"/>
    <lineage>
        <taxon>Bacteria</taxon>
        <taxon>Pseudomonadati</taxon>
        <taxon>Pseudomonadota</taxon>
        <taxon>Alphaproteobacteria</taxon>
        <taxon>Hyphomicrobiales</taxon>
        <taxon>Methylobacteriaceae</taxon>
        <taxon>Microvirga</taxon>
    </lineage>
</organism>
<dbReference type="Proteomes" id="UP000254925">
    <property type="component" value="Unassembled WGS sequence"/>
</dbReference>
<dbReference type="InterPro" id="IPR011659">
    <property type="entry name" value="WD40"/>
</dbReference>
<dbReference type="InterPro" id="IPR011042">
    <property type="entry name" value="6-blade_b-propeller_TolB-like"/>
</dbReference>
<proteinExistence type="inferred from homology"/>
<evidence type="ECO:0000256" key="1">
    <source>
        <dbReference type="ARBA" id="ARBA00009820"/>
    </source>
</evidence>
<dbReference type="OrthoDB" id="7314239at2"/>
<dbReference type="RefSeq" id="WP_114768508.1">
    <property type="nucleotide sequence ID" value="NZ_QQBB01000001.1"/>
</dbReference>
<gene>
    <name evidence="2" type="ORF">DES45_101658</name>
</gene>
<reference evidence="2 3" key="1">
    <citation type="submission" date="2018-07" db="EMBL/GenBank/DDBJ databases">
        <title>Genomic Encyclopedia of Type Strains, Phase IV (KMG-IV): sequencing the most valuable type-strain genomes for metagenomic binning, comparative biology and taxonomic classification.</title>
        <authorList>
            <person name="Goeker M."/>
        </authorList>
    </citation>
    <scope>NUCLEOTIDE SEQUENCE [LARGE SCALE GENOMIC DNA]</scope>
    <source>
        <strain evidence="2 3">DSM 14364</strain>
    </source>
</reference>
<comment type="caution">
    <text evidence="2">The sequence shown here is derived from an EMBL/GenBank/DDBJ whole genome shotgun (WGS) entry which is preliminary data.</text>
</comment>
<evidence type="ECO:0000313" key="3">
    <source>
        <dbReference type="Proteomes" id="UP000254925"/>
    </source>
</evidence>
<dbReference type="AlphaFoldDB" id="A0A370HV68"/>
<keyword evidence="3" id="KW-1185">Reference proteome</keyword>
<dbReference type="EMBL" id="QQBB01000001">
    <property type="protein sequence ID" value="RDI62388.1"/>
    <property type="molecule type" value="Genomic_DNA"/>
</dbReference>
<dbReference type="GO" id="GO:0016020">
    <property type="term" value="C:membrane"/>
    <property type="evidence" value="ECO:0007669"/>
    <property type="project" value="InterPro"/>
</dbReference>
<accession>A0A370HV68</accession>
<sequence>MGRAKHGQKKTALWDADGARNVVAEGAAAGTEVGIDVAAFIRKGKGPVVYSLADDAGGAFRIDPKTGIVTVADGSLLDYESAQNHTIKVKATIGHKAVYGNFHIGVADRAEAELISATPDGRAVDGDGPDLSGDGRYVAFRSSSPDLIPGDHDGGLSDVFLRDRQTGLIERVSMKADGSADAEAFTPAISADGRFVAYISFASGIVAGDTNDTADVFVFDRVTHTTKRVSVASDGAQANDYSGVSDFAEAPALSANGRFIAFESKASNLVAGDTNGGHDIFVHDQQTGATERVSVAHNGAQSNGWSHDPSISADGRYVTYMSFASNLVAGDDGQHGDVFLYDRIAGTTERISETRSGQGGSDNSGEAEISANGRFVVYSSYASNLVRGDTNGVADIFVFDRKTGVTERVSIESDGTQLARGSFDPEISADGRYVTFENEASDYAGPINPDRQVFVYDRCTDKLARVERGFFPNPSLSDDGQSLAYVDEGSVFLAQTRDLFI</sequence>
<dbReference type="Pfam" id="PF07676">
    <property type="entry name" value="PD40"/>
    <property type="match status" value="3"/>
</dbReference>
<dbReference type="SUPFAM" id="SSF49313">
    <property type="entry name" value="Cadherin-like"/>
    <property type="match status" value="1"/>
</dbReference>
<comment type="similarity">
    <text evidence="1">Belongs to the TolB family.</text>
</comment>
<dbReference type="PANTHER" id="PTHR36842:SF2">
    <property type="entry name" value="SLR0505 PROTEIN"/>
    <property type="match status" value="1"/>
</dbReference>
<dbReference type="PANTHER" id="PTHR36842">
    <property type="entry name" value="PROTEIN TOLB HOMOLOG"/>
    <property type="match status" value="1"/>
</dbReference>
<name>A0A370HV68_9HYPH</name>
<protein>
    <submittedName>
        <fullName evidence="2">WD40 repeat protein</fullName>
    </submittedName>
</protein>